<evidence type="ECO:0000313" key="2">
    <source>
        <dbReference type="Proteomes" id="UP000032141"/>
    </source>
</evidence>
<dbReference type="EnsemblPlants" id="Bo5g092970.1">
    <property type="protein sequence ID" value="Bo5g092970.1"/>
    <property type="gene ID" value="Bo5g092970"/>
</dbReference>
<protein>
    <submittedName>
        <fullName evidence="1">Uncharacterized protein</fullName>
    </submittedName>
</protein>
<evidence type="ECO:0000313" key="1">
    <source>
        <dbReference type="EnsemblPlants" id="Bo5g092970.1"/>
    </source>
</evidence>
<reference evidence="1" key="2">
    <citation type="submission" date="2015-03" db="UniProtKB">
        <authorList>
            <consortium name="EnsemblPlants"/>
        </authorList>
    </citation>
    <scope>IDENTIFICATION</scope>
</reference>
<reference evidence="1 2" key="1">
    <citation type="journal article" date="2014" name="Genome Biol.">
        <title>Transcriptome and methylome profiling reveals relics of genome dominance in the mesopolyploid Brassica oleracea.</title>
        <authorList>
            <person name="Parkin I.A."/>
            <person name="Koh C."/>
            <person name="Tang H."/>
            <person name="Robinson S.J."/>
            <person name="Kagale S."/>
            <person name="Clarke W.E."/>
            <person name="Town C.D."/>
            <person name="Nixon J."/>
            <person name="Krishnakumar V."/>
            <person name="Bidwell S.L."/>
            <person name="Denoeud F."/>
            <person name="Belcram H."/>
            <person name="Links M.G."/>
            <person name="Just J."/>
            <person name="Clarke C."/>
            <person name="Bender T."/>
            <person name="Huebert T."/>
            <person name="Mason A.S."/>
            <person name="Pires J.C."/>
            <person name="Barker G."/>
            <person name="Moore J."/>
            <person name="Walley P.G."/>
            <person name="Manoli S."/>
            <person name="Batley J."/>
            <person name="Edwards D."/>
            <person name="Nelson M.N."/>
            <person name="Wang X."/>
            <person name="Paterson A.H."/>
            <person name="King G."/>
            <person name="Bancroft I."/>
            <person name="Chalhoub B."/>
            <person name="Sharpe A.G."/>
        </authorList>
    </citation>
    <scope>NUCLEOTIDE SEQUENCE</scope>
    <source>
        <strain evidence="1 2">cv. TO1000</strain>
    </source>
</reference>
<name>A0A0D3CGY2_BRAOL</name>
<dbReference type="AlphaFoldDB" id="A0A0D3CGY2"/>
<organism evidence="1 2">
    <name type="scientific">Brassica oleracea var. oleracea</name>
    <dbReference type="NCBI Taxonomy" id="109376"/>
    <lineage>
        <taxon>Eukaryota</taxon>
        <taxon>Viridiplantae</taxon>
        <taxon>Streptophyta</taxon>
        <taxon>Embryophyta</taxon>
        <taxon>Tracheophyta</taxon>
        <taxon>Spermatophyta</taxon>
        <taxon>Magnoliopsida</taxon>
        <taxon>eudicotyledons</taxon>
        <taxon>Gunneridae</taxon>
        <taxon>Pentapetalae</taxon>
        <taxon>rosids</taxon>
        <taxon>malvids</taxon>
        <taxon>Brassicales</taxon>
        <taxon>Brassicaceae</taxon>
        <taxon>Brassiceae</taxon>
        <taxon>Brassica</taxon>
    </lineage>
</organism>
<accession>A0A0D3CGY2</accession>
<dbReference type="HOGENOM" id="CLU_3109213_0_0_1"/>
<sequence>MRVTHRSIDNLNCSSEFRRKILYVFLKMHRSMRYRTQTHRSITRIYGAVRL</sequence>
<keyword evidence="2" id="KW-1185">Reference proteome</keyword>
<dbReference type="Gramene" id="Bo5g092970.1">
    <property type="protein sequence ID" value="Bo5g092970.1"/>
    <property type="gene ID" value="Bo5g092970"/>
</dbReference>
<dbReference type="Proteomes" id="UP000032141">
    <property type="component" value="Chromosome C5"/>
</dbReference>
<proteinExistence type="predicted"/>